<dbReference type="Proteomes" id="UP001296943">
    <property type="component" value="Unassembled WGS sequence"/>
</dbReference>
<evidence type="ECO:0000256" key="1">
    <source>
        <dbReference type="SAM" id="Phobius"/>
    </source>
</evidence>
<accession>A0ABS2N1W4</accession>
<keyword evidence="3" id="KW-1185">Reference proteome</keyword>
<name>A0ABS2N1W4_9BACI</name>
<evidence type="ECO:0000313" key="2">
    <source>
        <dbReference type="EMBL" id="MBM7572120.1"/>
    </source>
</evidence>
<reference evidence="2 3" key="1">
    <citation type="submission" date="2021-01" db="EMBL/GenBank/DDBJ databases">
        <title>Genomic Encyclopedia of Type Strains, Phase IV (KMG-IV): sequencing the most valuable type-strain genomes for metagenomic binning, comparative biology and taxonomic classification.</title>
        <authorList>
            <person name="Goeker M."/>
        </authorList>
    </citation>
    <scope>NUCLEOTIDE SEQUENCE [LARGE SCALE GENOMIC DNA]</scope>
    <source>
        <strain evidence="2 3">DSM 23711</strain>
    </source>
</reference>
<comment type="caution">
    <text evidence="2">The sequence shown here is derived from an EMBL/GenBank/DDBJ whole genome shotgun (WGS) entry which is preliminary data.</text>
</comment>
<keyword evidence="1" id="KW-0812">Transmembrane</keyword>
<keyword evidence="1" id="KW-1133">Transmembrane helix</keyword>
<gene>
    <name evidence="2" type="ORF">JOC48_002623</name>
</gene>
<protein>
    <submittedName>
        <fullName evidence="2">Uncharacterized protein</fullName>
    </submittedName>
</protein>
<proteinExistence type="predicted"/>
<feature type="transmembrane region" description="Helical" evidence="1">
    <location>
        <begin position="10"/>
        <end position="27"/>
    </location>
</feature>
<organism evidence="2 3">
    <name type="scientific">Aquibacillus albus</name>
    <dbReference type="NCBI Taxonomy" id="1168171"/>
    <lineage>
        <taxon>Bacteria</taxon>
        <taxon>Bacillati</taxon>
        <taxon>Bacillota</taxon>
        <taxon>Bacilli</taxon>
        <taxon>Bacillales</taxon>
        <taxon>Bacillaceae</taxon>
        <taxon>Aquibacillus</taxon>
    </lineage>
</organism>
<sequence length="30" mass="3573">MFQNLSKVDLFYFVSFVFTLGFLYFSLVTV</sequence>
<keyword evidence="1" id="KW-0472">Membrane</keyword>
<evidence type="ECO:0000313" key="3">
    <source>
        <dbReference type="Proteomes" id="UP001296943"/>
    </source>
</evidence>
<dbReference type="EMBL" id="JAFBDR010000014">
    <property type="protein sequence ID" value="MBM7572120.1"/>
    <property type="molecule type" value="Genomic_DNA"/>
</dbReference>